<dbReference type="Proteomes" id="UP000072236">
    <property type="component" value="Chromosome"/>
</dbReference>
<dbReference type="Pfam" id="PF15738">
    <property type="entry name" value="YafQ_toxin"/>
    <property type="match status" value="1"/>
</dbReference>
<dbReference type="InterPro" id="IPR004386">
    <property type="entry name" value="Toxin_YafQ-like"/>
</dbReference>
<dbReference type="GO" id="GO:0006415">
    <property type="term" value="P:translational termination"/>
    <property type="evidence" value="ECO:0007669"/>
    <property type="project" value="TreeGrafter"/>
</dbReference>
<dbReference type="OrthoDB" id="7030467at2"/>
<evidence type="ECO:0000256" key="2">
    <source>
        <dbReference type="PIRSR" id="PIRSR006156-1"/>
    </source>
</evidence>
<dbReference type="EMBL" id="VSED01000001">
    <property type="protein sequence ID" value="TYA39982.1"/>
    <property type="molecule type" value="Genomic_DNA"/>
</dbReference>
<dbReference type="SMR" id="A0A142FY83"/>
<evidence type="ECO:0000313" key="4">
    <source>
        <dbReference type="EMBL" id="PHO21414.1"/>
    </source>
</evidence>
<dbReference type="GO" id="GO:0004521">
    <property type="term" value="F:RNA endonuclease activity"/>
    <property type="evidence" value="ECO:0007669"/>
    <property type="project" value="TreeGrafter"/>
</dbReference>
<evidence type="ECO:0000313" key="8">
    <source>
        <dbReference type="Proteomes" id="UP000323012"/>
    </source>
</evidence>
<dbReference type="GO" id="GO:0006402">
    <property type="term" value="P:mRNA catabolic process"/>
    <property type="evidence" value="ECO:0007669"/>
    <property type="project" value="TreeGrafter"/>
</dbReference>
<dbReference type="EMBL" id="CP012959">
    <property type="protein sequence ID" value="AMQ93363.1"/>
    <property type="molecule type" value="Genomic_DNA"/>
</dbReference>
<sequence length="88" mass="10502">MDYVLSKEYKRDLKKLPVEIQSGPEYAEVLYCLFNQKSLPERYKDHALQGNWQGFRDCHIKNDLVLIYKIEADTLYFARLNSHSEVFK</sequence>
<evidence type="ECO:0000313" key="6">
    <source>
        <dbReference type="Proteomes" id="UP000072236"/>
    </source>
</evidence>
<dbReference type="SUPFAM" id="SSF143011">
    <property type="entry name" value="RelE-like"/>
    <property type="match status" value="1"/>
</dbReference>
<reference evidence="5 8" key="3">
    <citation type="submission" date="2019-08" db="EMBL/GenBank/DDBJ databases">
        <title>Whole genome sequencing of Aggregatibacter actinomycetemcomitans cultured from blood stream infections in Denmark reveals a novel phylogenetic lineage expressing serotype a membrane O polysaccharide.</title>
        <authorList>
            <person name="Nedergaard S."/>
            <person name="Kobel C.M."/>
            <person name="Nielsen M.B."/>
            <person name="Moeller R.T."/>
            <person name="Jensen A.B."/>
            <person name="Noerskov-Lauritsen N."/>
        </authorList>
    </citation>
    <scope>NUCLEOTIDE SEQUENCE [LARGE SCALE GENOMIC DNA]</scope>
    <source>
        <strain evidence="5 8">PN_563</strain>
    </source>
</reference>
<dbReference type="PIRSF" id="PIRSF006156">
    <property type="entry name" value="YafQ"/>
    <property type="match status" value="1"/>
</dbReference>
<dbReference type="InterPro" id="IPR007712">
    <property type="entry name" value="RelE/ParE_toxin"/>
</dbReference>
<keyword evidence="7" id="KW-1185">Reference proteome</keyword>
<reference evidence="3 6" key="1">
    <citation type="submission" date="2015-10" db="EMBL/GenBank/DDBJ databases">
        <title>Tn-seq of a polymicrobial infection.</title>
        <authorList>
            <person name="Stacy A."/>
            <person name="Rumbaugh K.P."/>
            <person name="Whiteley M."/>
        </authorList>
    </citation>
    <scope>NUCLEOTIDE SEQUENCE [LARGE SCALE GENOMIC DNA]</scope>
    <source>
        <strain evidence="3 6">624</strain>
    </source>
</reference>
<reference evidence="4 7" key="2">
    <citation type="submission" date="2017-10" db="EMBL/GenBank/DDBJ databases">
        <title>Draft genome sequences of Aggregatibacter actinomycetemcomitans strains 310a and 310b.</title>
        <authorList>
            <person name="May A.C."/>
            <person name="Ohta H."/>
            <person name="Maeda H."/>
            <person name="Kokeguchi S."/>
            <person name="Cugini C."/>
        </authorList>
    </citation>
    <scope>NUCLEOTIDE SEQUENCE [LARGE SCALE GENOMIC DNA]</scope>
    <source>
        <strain evidence="4 7">310b</strain>
    </source>
</reference>
<dbReference type="PANTHER" id="PTHR40588">
    <property type="entry name" value="MRNA INTERFERASE TOXIN YAFQ"/>
    <property type="match status" value="1"/>
</dbReference>
<gene>
    <name evidence="3" type="ORF">ACT75_01935</name>
    <name evidence="4" type="ORF">CQR80_01445</name>
    <name evidence="5" type="ORF">FXB79_00300</name>
</gene>
<evidence type="ECO:0000313" key="3">
    <source>
        <dbReference type="EMBL" id="AMQ93363.1"/>
    </source>
</evidence>
<dbReference type="EMBL" id="PCGW01000002">
    <property type="protein sequence ID" value="PHO21414.1"/>
    <property type="molecule type" value="Genomic_DNA"/>
</dbReference>
<feature type="active site" description="Proton donor" evidence="2">
    <location>
        <position position="83"/>
    </location>
</feature>
<proteinExistence type="predicted"/>
<dbReference type="AlphaFoldDB" id="A0A142FY83"/>
<name>A0A142FY83_AGGAC</name>
<evidence type="ECO:0000313" key="5">
    <source>
        <dbReference type="EMBL" id="TYA39982.1"/>
    </source>
</evidence>
<keyword evidence="1" id="KW-1277">Toxin-antitoxin system</keyword>
<dbReference type="Proteomes" id="UP000323012">
    <property type="component" value="Unassembled WGS sequence"/>
</dbReference>
<dbReference type="RefSeq" id="WP_005539226.1">
    <property type="nucleotide sequence ID" value="NZ_CP012959.1"/>
</dbReference>
<dbReference type="InterPro" id="IPR035093">
    <property type="entry name" value="RelE/ParE_toxin_dom_sf"/>
</dbReference>
<dbReference type="Gene3D" id="3.30.2310.20">
    <property type="entry name" value="RelE-like"/>
    <property type="match status" value="1"/>
</dbReference>
<evidence type="ECO:0000313" key="7">
    <source>
        <dbReference type="Proteomes" id="UP000226080"/>
    </source>
</evidence>
<protein>
    <submittedName>
        <fullName evidence="3">Addiction module toxin RelE</fullName>
    </submittedName>
    <submittedName>
        <fullName evidence="5">Type II toxin-antitoxin system mRNA interferase toxin, RelE/StbE family</fullName>
    </submittedName>
</protein>
<dbReference type="Proteomes" id="UP000226080">
    <property type="component" value="Unassembled WGS sequence"/>
</dbReference>
<evidence type="ECO:0000256" key="1">
    <source>
        <dbReference type="ARBA" id="ARBA00022649"/>
    </source>
</evidence>
<dbReference type="NCBIfam" id="TIGR00053">
    <property type="entry name" value="YafQ family addiction module toxin"/>
    <property type="match status" value="1"/>
</dbReference>
<dbReference type="PANTHER" id="PTHR40588:SF1">
    <property type="entry name" value="MRNA INTERFERASE TOXIN YAFQ"/>
    <property type="match status" value="1"/>
</dbReference>
<dbReference type="NCBIfam" id="TIGR02385">
    <property type="entry name" value="RelE_StbE"/>
    <property type="match status" value="1"/>
</dbReference>
<accession>A0A142FY83</accession>
<dbReference type="eggNOG" id="COG3041">
    <property type="taxonomic scope" value="Bacteria"/>
</dbReference>
<dbReference type="KEGG" id="aact:ACT75_01935"/>
<organism evidence="5 8">
    <name type="scientific">Aggregatibacter actinomycetemcomitans</name>
    <name type="common">Actinobacillus actinomycetemcomitans</name>
    <name type="synonym">Haemophilus actinomycetemcomitans</name>
    <dbReference type="NCBI Taxonomy" id="714"/>
    <lineage>
        <taxon>Bacteria</taxon>
        <taxon>Pseudomonadati</taxon>
        <taxon>Pseudomonadota</taxon>
        <taxon>Gammaproteobacteria</taxon>
        <taxon>Pasteurellales</taxon>
        <taxon>Pasteurellaceae</taxon>
        <taxon>Aggregatibacter</taxon>
    </lineage>
</organism>